<dbReference type="Proteomes" id="UP000319829">
    <property type="component" value="Unassembled WGS sequence"/>
</dbReference>
<name>A0A538SLJ6_UNCEI</name>
<feature type="transmembrane region" description="Helical" evidence="5">
    <location>
        <begin position="21"/>
        <end position="42"/>
    </location>
</feature>
<evidence type="ECO:0000256" key="2">
    <source>
        <dbReference type="ARBA" id="ARBA00022692"/>
    </source>
</evidence>
<feature type="transmembrane region" description="Helical" evidence="5">
    <location>
        <begin position="378"/>
        <end position="396"/>
    </location>
</feature>
<dbReference type="GO" id="GO:0140359">
    <property type="term" value="F:ABC-type transporter activity"/>
    <property type="evidence" value="ECO:0007669"/>
    <property type="project" value="InterPro"/>
</dbReference>
<keyword evidence="4 5" id="KW-0472">Membrane</keyword>
<feature type="transmembrane region" description="Helical" evidence="5">
    <location>
        <begin position="328"/>
        <end position="345"/>
    </location>
</feature>
<evidence type="ECO:0000256" key="5">
    <source>
        <dbReference type="SAM" id="Phobius"/>
    </source>
</evidence>
<dbReference type="PANTHER" id="PTHR43471:SF3">
    <property type="entry name" value="ABC TRANSPORTER PERMEASE PROTEIN NATB"/>
    <property type="match status" value="1"/>
</dbReference>
<dbReference type="EMBL" id="VBOU01000107">
    <property type="protein sequence ID" value="TMQ52243.1"/>
    <property type="molecule type" value="Genomic_DNA"/>
</dbReference>
<reference evidence="7 8" key="1">
    <citation type="journal article" date="2019" name="Nat. Microbiol.">
        <title>Mediterranean grassland soil C-N compound turnover is dependent on rainfall and depth, and is mediated by genomically divergent microorganisms.</title>
        <authorList>
            <person name="Diamond S."/>
            <person name="Andeer P.F."/>
            <person name="Li Z."/>
            <person name="Crits-Christoph A."/>
            <person name="Burstein D."/>
            <person name="Anantharaman K."/>
            <person name="Lane K.R."/>
            <person name="Thomas B.C."/>
            <person name="Pan C."/>
            <person name="Northen T.R."/>
            <person name="Banfield J.F."/>
        </authorList>
    </citation>
    <scope>NUCLEOTIDE SEQUENCE [LARGE SCALE GENOMIC DNA]</scope>
    <source>
        <strain evidence="7">WS_4</strain>
    </source>
</reference>
<dbReference type="GO" id="GO:0016020">
    <property type="term" value="C:membrane"/>
    <property type="evidence" value="ECO:0007669"/>
    <property type="project" value="UniProtKB-SubCell"/>
</dbReference>
<keyword evidence="2 5" id="KW-0812">Transmembrane</keyword>
<feature type="transmembrane region" description="Helical" evidence="5">
    <location>
        <begin position="352"/>
        <end position="372"/>
    </location>
</feature>
<keyword evidence="3 5" id="KW-1133">Transmembrane helix</keyword>
<accession>A0A538SLJ6</accession>
<evidence type="ECO:0000313" key="8">
    <source>
        <dbReference type="Proteomes" id="UP000319829"/>
    </source>
</evidence>
<feature type="domain" description="ABC-2 type transporter transmembrane" evidence="6">
    <location>
        <begin position="19"/>
        <end position="396"/>
    </location>
</feature>
<evidence type="ECO:0000256" key="1">
    <source>
        <dbReference type="ARBA" id="ARBA00004141"/>
    </source>
</evidence>
<sequence>MHKLLMVIRREYLERVRKRSFWFGTLLLPLLMVGLVVVQLFLVDLETGKQGKVALVDATGKLSAIFESKLAEEKTKDGKPTFLVEVAPVAGSLEETRRRLEPRVLSGEFLGIVTVGENLDSDSNFRFYARNVGNITAQKAIQGALKAAVVGLRLEKSHLNVGPEELKKLLAPVEMESFEVKARGEAKKRGFDEAYFGTFAFVMVLYMSLLLYGVAVMRGILEEKSNRIMEVLLGSLTPDQLMSGKILGIGLVGLTQVAIYAASAGLLRLYVGLASLQAGWTGALDAISFTTMGYFFTFFLLGYFLYTSLFAAVGAVCNSEQEAQNLQTPLVMCLVIPMVMTFFFVAHPDSPYAVVASLIPLFAPMLMFMRIMVLTPPFWQIALSILLLFLTIYFFFRGVGRIFRIGVLMYGKRPTVPEILKWARG</sequence>
<dbReference type="InterPro" id="IPR013525">
    <property type="entry name" value="ABC2_TM"/>
</dbReference>
<evidence type="ECO:0000259" key="6">
    <source>
        <dbReference type="Pfam" id="PF12698"/>
    </source>
</evidence>
<proteinExistence type="predicted"/>
<comment type="subcellular location">
    <subcellularLocation>
        <location evidence="1">Membrane</location>
        <topology evidence="1">Multi-pass membrane protein</topology>
    </subcellularLocation>
</comment>
<dbReference type="Pfam" id="PF12698">
    <property type="entry name" value="ABC2_membrane_3"/>
    <property type="match status" value="1"/>
</dbReference>
<gene>
    <name evidence="7" type="ORF">E6K74_12565</name>
</gene>
<dbReference type="PANTHER" id="PTHR43471">
    <property type="entry name" value="ABC TRANSPORTER PERMEASE"/>
    <property type="match status" value="1"/>
</dbReference>
<organism evidence="7 8">
    <name type="scientific">Eiseniibacteriota bacterium</name>
    <dbReference type="NCBI Taxonomy" id="2212470"/>
    <lineage>
        <taxon>Bacteria</taxon>
        <taxon>Candidatus Eiseniibacteriota</taxon>
    </lineage>
</organism>
<evidence type="ECO:0000256" key="4">
    <source>
        <dbReference type="ARBA" id="ARBA00023136"/>
    </source>
</evidence>
<feature type="transmembrane region" description="Helical" evidence="5">
    <location>
        <begin position="294"/>
        <end position="316"/>
    </location>
</feature>
<evidence type="ECO:0000256" key="3">
    <source>
        <dbReference type="ARBA" id="ARBA00022989"/>
    </source>
</evidence>
<comment type="caution">
    <text evidence="7">The sequence shown here is derived from an EMBL/GenBank/DDBJ whole genome shotgun (WGS) entry which is preliminary data.</text>
</comment>
<dbReference type="AlphaFoldDB" id="A0A538SLJ6"/>
<protein>
    <submittedName>
        <fullName evidence="7">ABC transporter permease</fullName>
    </submittedName>
</protein>
<feature type="transmembrane region" description="Helical" evidence="5">
    <location>
        <begin position="194"/>
        <end position="221"/>
    </location>
</feature>
<evidence type="ECO:0000313" key="7">
    <source>
        <dbReference type="EMBL" id="TMQ52243.1"/>
    </source>
</evidence>